<dbReference type="InterPro" id="IPR029787">
    <property type="entry name" value="Nucleotide_cyclase"/>
</dbReference>
<dbReference type="CDD" id="cd01949">
    <property type="entry name" value="GGDEF"/>
    <property type="match status" value="1"/>
</dbReference>
<evidence type="ECO:0000256" key="1">
    <source>
        <dbReference type="SAM" id="MobiDB-lite"/>
    </source>
</evidence>
<feature type="region of interest" description="Disordered" evidence="1">
    <location>
        <begin position="505"/>
        <end position="537"/>
    </location>
</feature>
<dbReference type="PANTHER" id="PTHR44757:SF2">
    <property type="entry name" value="BIOFILM ARCHITECTURE MAINTENANCE PROTEIN MBAA"/>
    <property type="match status" value="1"/>
</dbReference>
<keyword evidence="2" id="KW-0812">Transmembrane</keyword>
<dbReference type="InterPro" id="IPR000160">
    <property type="entry name" value="GGDEF_dom"/>
</dbReference>
<proteinExistence type="predicted"/>
<dbReference type="EMBL" id="FLUO01000002">
    <property type="protein sequence ID" value="SBW11901.1"/>
    <property type="molecule type" value="Genomic_DNA"/>
</dbReference>
<evidence type="ECO:0000259" key="3">
    <source>
        <dbReference type="PROSITE" id="PS50883"/>
    </source>
</evidence>
<dbReference type="Pfam" id="PF00990">
    <property type="entry name" value="GGDEF"/>
    <property type="match status" value="1"/>
</dbReference>
<organism evidence="5">
    <name type="scientific">uncultured Alphaproteobacteria bacterium</name>
    <dbReference type="NCBI Taxonomy" id="91750"/>
    <lineage>
        <taxon>Bacteria</taxon>
        <taxon>Pseudomonadati</taxon>
        <taxon>Pseudomonadota</taxon>
        <taxon>Alphaproteobacteria</taxon>
        <taxon>environmental samples</taxon>
    </lineage>
</organism>
<protein>
    <submittedName>
        <fullName evidence="5">Diguanylate cyclase/phosphodiesterase</fullName>
    </submittedName>
</protein>
<accession>A0A212KJS2</accession>
<evidence type="ECO:0000256" key="2">
    <source>
        <dbReference type="SAM" id="Phobius"/>
    </source>
</evidence>
<feature type="domain" description="EAL" evidence="3">
    <location>
        <begin position="475"/>
        <end position="537"/>
    </location>
</feature>
<gene>
    <name evidence="5" type="ORF">KL86APRO_20343</name>
</gene>
<feature type="domain" description="GGDEF" evidence="4">
    <location>
        <begin position="336"/>
        <end position="466"/>
    </location>
</feature>
<evidence type="ECO:0000259" key="4">
    <source>
        <dbReference type="PROSITE" id="PS50887"/>
    </source>
</evidence>
<reference evidence="5" key="1">
    <citation type="submission" date="2016-04" db="EMBL/GenBank/DDBJ databases">
        <authorList>
            <person name="Evans L.H."/>
            <person name="Alamgir A."/>
            <person name="Owens N."/>
            <person name="Weber N.D."/>
            <person name="Virtaneva K."/>
            <person name="Barbian K."/>
            <person name="Babar A."/>
            <person name="Rosenke K."/>
        </authorList>
    </citation>
    <scope>NUCLEOTIDE SEQUENCE</scope>
    <source>
        <strain evidence="5">86</strain>
    </source>
</reference>
<keyword evidence="2" id="KW-0472">Membrane</keyword>
<dbReference type="SMART" id="SM00267">
    <property type="entry name" value="GGDEF"/>
    <property type="match status" value="1"/>
</dbReference>
<dbReference type="InterPro" id="IPR052155">
    <property type="entry name" value="Biofilm_reg_signaling"/>
</dbReference>
<dbReference type="PROSITE" id="PS50883">
    <property type="entry name" value="EAL"/>
    <property type="match status" value="1"/>
</dbReference>
<dbReference type="InterPro" id="IPR001633">
    <property type="entry name" value="EAL_dom"/>
</dbReference>
<dbReference type="InterPro" id="IPR007892">
    <property type="entry name" value="CHASE4"/>
</dbReference>
<feature type="compositionally biased region" description="Low complexity" evidence="1">
    <location>
        <begin position="515"/>
        <end position="537"/>
    </location>
</feature>
<keyword evidence="2" id="KW-1133">Transmembrane helix</keyword>
<dbReference type="Gene3D" id="3.30.70.270">
    <property type="match status" value="1"/>
</dbReference>
<dbReference type="InterPro" id="IPR043128">
    <property type="entry name" value="Rev_trsase/Diguanyl_cyclase"/>
</dbReference>
<dbReference type="SUPFAM" id="SSF55073">
    <property type="entry name" value="Nucleotide cyclase"/>
    <property type="match status" value="1"/>
</dbReference>
<dbReference type="Pfam" id="PF05228">
    <property type="entry name" value="CHASE4"/>
    <property type="match status" value="1"/>
</dbReference>
<dbReference type="PANTHER" id="PTHR44757">
    <property type="entry name" value="DIGUANYLATE CYCLASE DGCP"/>
    <property type="match status" value="1"/>
</dbReference>
<dbReference type="PROSITE" id="PS50887">
    <property type="entry name" value="GGDEF"/>
    <property type="match status" value="1"/>
</dbReference>
<evidence type="ECO:0000313" key="5">
    <source>
        <dbReference type="EMBL" id="SBW11901.1"/>
    </source>
</evidence>
<sequence length="537" mass="57569">MSERTRFYSGRRFLFRTALPVLCGAFALAAGGFIALEWSVTTTDRAAVDRQTALMSVVVENLRDAVAHDQESVTVWDDAVLAMRNLAEPKWIDANLGTWMHTYFGHDGAYILDSTNVPVYAYEDGGVAPLATWAHVRDVAEPLAARLRQRLRDGNDEGISARTLSLGESDIGFDAGRPAVISVKPIVSDTGEIAQTPGTEYLHVAVRHLDGDFLQELASRYLFDDLVYTPVLTPHSGREAFPIRNAAGRGIGYFVWRPFSPGTRVFADVAPIAAGGLGLLVLAVAAALLSSHRRAIAEREAAERIHHLAHHDTLTGLPNRNALDRRLGAALAAAQGMGALLYVDLDHFKVVNDTLGHTVGDLVVRAAAERIEAICGDDAFRIGGDEFVAIVGGRRVREAVAMAEAIVAALAAPVLIGGVHAFVGASVGVAPFAEAGTDGSELFRKADVALYQAKAAGRGRVAVYDTVLDAEMRRRAALDRDLRRALAAPEQFEVHYQPIVDAATHAVSGSRRSRAGGIRSTGRSRPPSSSRSPKPRG</sequence>
<dbReference type="AlphaFoldDB" id="A0A212KJS2"/>
<dbReference type="NCBIfam" id="TIGR00254">
    <property type="entry name" value="GGDEF"/>
    <property type="match status" value="1"/>
</dbReference>
<feature type="transmembrane region" description="Helical" evidence="2">
    <location>
        <begin position="269"/>
        <end position="289"/>
    </location>
</feature>
<name>A0A212KJS2_9PROT</name>